<dbReference type="AlphaFoldDB" id="A0A9W9YSZ1"/>
<protein>
    <submittedName>
        <fullName evidence="1">Uncharacterized protein</fullName>
    </submittedName>
</protein>
<evidence type="ECO:0000313" key="2">
    <source>
        <dbReference type="Proteomes" id="UP001163046"/>
    </source>
</evidence>
<dbReference type="EMBL" id="MU827304">
    <property type="protein sequence ID" value="KAJ7364999.1"/>
    <property type="molecule type" value="Genomic_DNA"/>
</dbReference>
<evidence type="ECO:0000313" key="1">
    <source>
        <dbReference type="EMBL" id="KAJ7364999.1"/>
    </source>
</evidence>
<dbReference type="Proteomes" id="UP001163046">
    <property type="component" value="Unassembled WGS sequence"/>
</dbReference>
<sequence length="437" mass="49557">MDPSIVLYEKPEEENKDVLSLLGKEIQLKSFKKNILENGDELHLKIITAGDPKWKERNLISSIHSTVKPFCTPWLRREEKSWRNASNVQDYTLNIQFWELSPIDRFHFNCGNRNLFKACDGALVFFDSEKPSSLSAALQYVELIQGANPTTGRNGYKVPVVLVMINNSNQESFLGTGEVVKCKEEIDIFCRRHGLVAWFELLSRKTAGYKRVHAKAVDRILEEVIKAPSPEPVRGPSTSYSTIYEDDVSTLISLTGKDDTIQREYLTLRTAAGYNNCLSYKGYHEHGFHLLTLYPRLFLEMLNDNGQKINSLPCEEYSAALEQFLGYIQGVIKSKVKDDAFVIVCRDVPDKVGVFHTRCVSFTRRVCASLQKRFGKSLKSIVIYRPAGLLAFKLAKRSRKSFFARLAISETKLVIANDLIKLAKATGFPGRIIPQKC</sequence>
<comment type="caution">
    <text evidence="1">The sequence shown here is derived from an EMBL/GenBank/DDBJ whole genome shotgun (WGS) entry which is preliminary data.</text>
</comment>
<dbReference type="Gene3D" id="3.40.50.300">
    <property type="entry name" value="P-loop containing nucleotide triphosphate hydrolases"/>
    <property type="match status" value="1"/>
</dbReference>
<accession>A0A9W9YSZ1</accession>
<gene>
    <name evidence="1" type="ORF">OS493_007635</name>
</gene>
<dbReference type="SUPFAM" id="SSF52540">
    <property type="entry name" value="P-loop containing nucleoside triphosphate hydrolases"/>
    <property type="match status" value="1"/>
</dbReference>
<keyword evidence="2" id="KW-1185">Reference proteome</keyword>
<dbReference type="OrthoDB" id="5968767at2759"/>
<name>A0A9W9YSZ1_9CNID</name>
<reference evidence="1" key="1">
    <citation type="submission" date="2023-01" db="EMBL/GenBank/DDBJ databases">
        <title>Genome assembly of the deep-sea coral Lophelia pertusa.</title>
        <authorList>
            <person name="Herrera S."/>
            <person name="Cordes E."/>
        </authorList>
    </citation>
    <scope>NUCLEOTIDE SEQUENCE</scope>
    <source>
        <strain evidence="1">USNM1676648</strain>
        <tissue evidence="1">Polyp</tissue>
    </source>
</reference>
<dbReference type="InterPro" id="IPR027417">
    <property type="entry name" value="P-loop_NTPase"/>
</dbReference>
<organism evidence="1 2">
    <name type="scientific">Desmophyllum pertusum</name>
    <dbReference type="NCBI Taxonomy" id="174260"/>
    <lineage>
        <taxon>Eukaryota</taxon>
        <taxon>Metazoa</taxon>
        <taxon>Cnidaria</taxon>
        <taxon>Anthozoa</taxon>
        <taxon>Hexacorallia</taxon>
        <taxon>Scleractinia</taxon>
        <taxon>Caryophylliina</taxon>
        <taxon>Caryophylliidae</taxon>
        <taxon>Desmophyllum</taxon>
    </lineage>
</organism>
<proteinExistence type="predicted"/>